<keyword evidence="2" id="KW-1185">Reference proteome</keyword>
<dbReference type="Proteomes" id="UP001054945">
    <property type="component" value="Unassembled WGS sequence"/>
</dbReference>
<accession>A0AAV4WKG2</accession>
<evidence type="ECO:0000313" key="2">
    <source>
        <dbReference type="Proteomes" id="UP001054945"/>
    </source>
</evidence>
<gene>
    <name evidence="1" type="ORF">CEXT_133791</name>
</gene>
<name>A0AAV4WKG2_CAEEX</name>
<protein>
    <submittedName>
        <fullName evidence="1">Uncharacterized protein</fullName>
    </submittedName>
</protein>
<dbReference type="AlphaFoldDB" id="A0AAV4WKG2"/>
<sequence>MPDGDGGGGPHGSWVLCSEPRMWGVRVCLLLVERNPGLLSTPNWKARERLDWLQERCCPRDVSTARFASESNFCLFFFLLRTHALFFLSLWIDAVSLSMPPTRSGISMSSSPPAVYACVLR</sequence>
<evidence type="ECO:0000313" key="1">
    <source>
        <dbReference type="EMBL" id="GIY83132.1"/>
    </source>
</evidence>
<dbReference type="EMBL" id="BPLR01016343">
    <property type="protein sequence ID" value="GIY83132.1"/>
    <property type="molecule type" value="Genomic_DNA"/>
</dbReference>
<comment type="caution">
    <text evidence="1">The sequence shown here is derived from an EMBL/GenBank/DDBJ whole genome shotgun (WGS) entry which is preliminary data.</text>
</comment>
<reference evidence="1 2" key="1">
    <citation type="submission" date="2021-06" db="EMBL/GenBank/DDBJ databases">
        <title>Caerostris extrusa draft genome.</title>
        <authorList>
            <person name="Kono N."/>
            <person name="Arakawa K."/>
        </authorList>
    </citation>
    <scope>NUCLEOTIDE SEQUENCE [LARGE SCALE GENOMIC DNA]</scope>
</reference>
<organism evidence="1 2">
    <name type="scientific">Caerostris extrusa</name>
    <name type="common">Bark spider</name>
    <name type="synonym">Caerostris bankana</name>
    <dbReference type="NCBI Taxonomy" id="172846"/>
    <lineage>
        <taxon>Eukaryota</taxon>
        <taxon>Metazoa</taxon>
        <taxon>Ecdysozoa</taxon>
        <taxon>Arthropoda</taxon>
        <taxon>Chelicerata</taxon>
        <taxon>Arachnida</taxon>
        <taxon>Araneae</taxon>
        <taxon>Araneomorphae</taxon>
        <taxon>Entelegynae</taxon>
        <taxon>Araneoidea</taxon>
        <taxon>Araneidae</taxon>
        <taxon>Caerostris</taxon>
    </lineage>
</organism>
<proteinExistence type="predicted"/>